<organism evidence="3 4">
    <name type="scientific">Brevundimonas phage vB_BpoS-Domovoi</name>
    <dbReference type="NCBI Taxonomy" id="2948598"/>
    <lineage>
        <taxon>Viruses</taxon>
        <taxon>Duplodnaviria</taxon>
        <taxon>Heunggongvirae</taxon>
        <taxon>Uroviricota</taxon>
        <taxon>Caudoviricetes</taxon>
        <taxon>Jeanschmidtviridae</taxon>
        <taxon>Marchewkavirus</taxon>
        <taxon>Marchewkavirus domovoi</taxon>
    </lineage>
</organism>
<gene>
    <name evidence="3" type="ORF">DOMOVOI_01700</name>
</gene>
<sequence>MPDPFLIYWLAPMCVCGVFIIQSAHWWSRSDYGNAVIRPMMMFPVMLFFLIPALNGLMALYLVLVAYPQARAFWDSYDMVLKFGFPTGEDRRWKPEPRPAGWHPDLDD</sequence>
<feature type="transmembrane region" description="Helical" evidence="2">
    <location>
        <begin position="6"/>
        <end position="28"/>
    </location>
</feature>
<keyword evidence="2" id="KW-0472">Membrane</keyword>
<evidence type="ECO:0000313" key="4">
    <source>
        <dbReference type="Proteomes" id="UP001057221"/>
    </source>
</evidence>
<dbReference type="EMBL" id="ON529855">
    <property type="protein sequence ID" value="USN14644.1"/>
    <property type="molecule type" value="Genomic_DNA"/>
</dbReference>
<feature type="transmembrane region" description="Helical" evidence="2">
    <location>
        <begin position="40"/>
        <end position="67"/>
    </location>
</feature>
<proteinExistence type="predicted"/>
<evidence type="ECO:0000256" key="1">
    <source>
        <dbReference type="SAM" id="MobiDB-lite"/>
    </source>
</evidence>
<dbReference type="Proteomes" id="UP001057221">
    <property type="component" value="Segment"/>
</dbReference>
<evidence type="ECO:0000313" key="3">
    <source>
        <dbReference type="EMBL" id="USN14644.1"/>
    </source>
</evidence>
<feature type="compositionally biased region" description="Basic and acidic residues" evidence="1">
    <location>
        <begin position="88"/>
        <end position="97"/>
    </location>
</feature>
<keyword evidence="2" id="KW-1133">Transmembrane helix</keyword>
<reference evidence="3 4" key="1">
    <citation type="submission" date="2022-05" db="EMBL/GenBank/DDBJ databases">
        <authorList>
            <person name="Friedrich I."/>
            <person name="Poehlein A."/>
            <person name="Schneider D."/>
            <person name="Hertel R."/>
            <person name="Daniel R."/>
        </authorList>
    </citation>
    <scope>NUCLEOTIDE SEQUENCE [LARGE SCALE GENOMIC DNA]</scope>
</reference>
<feature type="region of interest" description="Disordered" evidence="1">
    <location>
        <begin position="86"/>
        <end position="108"/>
    </location>
</feature>
<name>A0A9E7MR98_9CAUD</name>
<accession>A0A9E7MR98</accession>
<protein>
    <submittedName>
        <fullName evidence="3">Uncharacterized protein</fullName>
    </submittedName>
</protein>
<keyword evidence="2" id="KW-0812">Transmembrane</keyword>
<keyword evidence="4" id="KW-1185">Reference proteome</keyword>
<evidence type="ECO:0000256" key="2">
    <source>
        <dbReference type="SAM" id="Phobius"/>
    </source>
</evidence>